<keyword evidence="5" id="KW-0449">Lipoprotein</keyword>
<dbReference type="Gene3D" id="2.50.20.10">
    <property type="entry name" value="Lipoprotein localisation LolA/LolB/LppX"/>
    <property type="match status" value="1"/>
</dbReference>
<dbReference type="EMBL" id="JAQSDF010000028">
    <property type="protein sequence ID" value="MDI1231408.1"/>
    <property type="molecule type" value="Genomic_DNA"/>
</dbReference>
<dbReference type="InterPro" id="IPR029046">
    <property type="entry name" value="LolA/LolB/LppX"/>
</dbReference>
<dbReference type="GO" id="GO:0015031">
    <property type="term" value="P:protein transport"/>
    <property type="evidence" value="ECO:0007669"/>
    <property type="project" value="UniProtKB-KW"/>
</dbReference>
<accession>A0AA43Q460</accession>
<evidence type="ECO:0000256" key="3">
    <source>
        <dbReference type="ARBA" id="ARBA00022729"/>
    </source>
</evidence>
<name>A0AA43Q460_9GAMM</name>
<evidence type="ECO:0000256" key="1">
    <source>
        <dbReference type="ARBA" id="ARBA00011245"/>
    </source>
</evidence>
<evidence type="ECO:0000256" key="4">
    <source>
        <dbReference type="ARBA" id="ARBA00022927"/>
    </source>
</evidence>
<organism evidence="5 6">
    <name type="scientific">Candidatus Methylobacter titanis</name>
    <dbReference type="NCBI Taxonomy" id="3053457"/>
    <lineage>
        <taxon>Bacteria</taxon>
        <taxon>Pseudomonadati</taxon>
        <taxon>Pseudomonadota</taxon>
        <taxon>Gammaproteobacteria</taxon>
        <taxon>Methylococcales</taxon>
        <taxon>Methylococcaceae</taxon>
        <taxon>Methylobacter</taxon>
    </lineage>
</organism>
<keyword evidence="2" id="KW-0813">Transport</keyword>
<evidence type="ECO:0000256" key="2">
    <source>
        <dbReference type="ARBA" id="ARBA00022448"/>
    </source>
</evidence>
<keyword evidence="3" id="KW-0732">Signal</keyword>
<dbReference type="CDD" id="cd16325">
    <property type="entry name" value="LolA"/>
    <property type="match status" value="1"/>
</dbReference>
<dbReference type="Proteomes" id="UP001160519">
    <property type="component" value="Unassembled WGS sequence"/>
</dbReference>
<dbReference type="AlphaFoldDB" id="A0AA43Q460"/>
<keyword evidence="6" id="KW-1185">Reference proteome</keyword>
<comment type="caution">
    <text evidence="5">The sequence shown here is derived from an EMBL/GenBank/DDBJ whole genome shotgun (WGS) entry which is preliminary data.</text>
</comment>
<proteinExistence type="predicted"/>
<evidence type="ECO:0000313" key="5">
    <source>
        <dbReference type="EMBL" id="MDI1231408.1"/>
    </source>
</evidence>
<dbReference type="InterPro" id="IPR004564">
    <property type="entry name" value="OM_lipoprot_carrier_LolA-like"/>
</dbReference>
<reference evidence="5" key="1">
    <citation type="submission" date="2023-01" db="EMBL/GenBank/DDBJ databases">
        <title>Biogeochemical cycle of methane in antarctic sediments.</title>
        <authorList>
            <person name="Roldan D.M."/>
            <person name="Menes R.J."/>
        </authorList>
    </citation>
    <scope>NUCLEOTIDE SEQUENCE [LARGE SCALE GENOMIC DNA]</scope>
    <source>
        <strain evidence="5">K-2018 MAG008</strain>
    </source>
</reference>
<dbReference type="Pfam" id="PF03548">
    <property type="entry name" value="LolA"/>
    <property type="match status" value="1"/>
</dbReference>
<comment type="subunit">
    <text evidence="1">Monomer.</text>
</comment>
<evidence type="ECO:0000313" key="6">
    <source>
        <dbReference type="Proteomes" id="UP001160519"/>
    </source>
</evidence>
<protein>
    <submittedName>
        <fullName evidence="5">Outer membrane lipoprotein carrier protein LolA</fullName>
    </submittedName>
</protein>
<keyword evidence="4" id="KW-0653">Protein transport</keyword>
<sequence length="210" mass="22623">MLIKALLLYCLAFGQGVAGDAVLSEISAIAPGIALPPASLQSAARLAKTPITQGDFHQQKHLKVLRKPLISTGSFTYHQSNGVIWKTLTPVVSLLLVNESKLLTGQGEQAVPAAFGKVFKAMLGGDLAALSDGFVITGTDQKTSWQLALIPKDEMLKKIISTMVLSGDTELRDLEIREAGGNVTRITFDNITHPERLSDEQEADFERLSP</sequence>
<dbReference type="SUPFAM" id="SSF89392">
    <property type="entry name" value="Prokaryotic lipoproteins and lipoprotein localization factors"/>
    <property type="match status" value="1"/>
</dbReference>
<gene>
    <name evidence="5" type="ORF">PSU93_09690</name>
</gene>